<gene>
    <name evidence="2" type="ORF">PSON_ATCC_30995.1.T0230111</name>
</gene>
<evidence type="ECO:0000313" key="3">
    <source>
        <dbReference type="Proteomes" id="UP000692954"/>
    </source>
</evidence>
<protein>
    <submittedName>
        <fullName evidence="2">Uncharacterized protein</fullName>
    </submittedName>
</protein>
<proteinExistence type="predicted"/>
<sequence>MKILLINWRVKHLFKYIRQICFLIKIITSQSTALLSIFGLKLHLIFCHRNFI</sequence>
<feature type="transmembrane region" description="Helical" evidence="1">
    <location>
        <begin position="20"/>
        <end position="40"/>
    </location>
</feature>
<keyword evidence="1" id="KW-0812">Transmembrane</keyword>
<dbReference type="AlphaFoldDB" id="A0A8S1LLB1"/>
<keyword evidence="1" id="KW-1133">Transmembrane helix</keyword>
<accession>A0A8S1LLB1</accession>
<reference evidence="2" key="1">
    <citation type="submission" date="2021-01" db="EMBL/GenBank/DDBJ databases">
        <authorList>
            <consortium name="Genoscope - CEA"/>
            <person name="William W."/>
        </authorList>
    </citation>
    <scope>NUCLEOTIDE SEQUENCE</scope>
</reference>
<comment type="caution">
    <text evidence="2">The sequence shown here is derived from an EMBL/GenBank/DDBJ whole genome shotgun (WGS) entry which is preliminary data.</text>
</comment>
<organism evidence="2 3">
    <name type="scientific">Paramecium sonneborni</name>
    <dbReference type="NCBI Taxonomy" id="65129"/>
    <lineage>
        <taxon>Eukaryota</taxon>
        <taxon>Sar</taxon>
        <taxon>Alveolata</taxon>
        <taxon>Ciliophora</taxon>
        <taxon>Intramacronucleata</taxon>
        <taxon>Oligohymenophorea</taxon>
        <taxon>Peniculida</taxon>
        <taxon>Parameciidae</taxon>
        <taxon>Paramecium</taxon>
    </lineage>
</organism>
<dbReference type="EMBL" id="CAJJDN010000023">
    <property type="protein sequence ID" value="CAD8067579.1"/>
    <property type="molecule type" value="Genomic_DNA"/>
</dbReference>
<dbReference type="Proteomes" id="UP000692954">
    <property type="component" value="Unassembled WGS sequence"/>
</dbReference>
<name>A0A8S1LLB1_9CILI</name>
<evidence type="ECO:0000256" key="1">
    <source>
        <dbReference type="SAM" id="Phobius"/>
    </source>
</evidence>
<keyword evidence="1" id="KW-0472">Membrane</keyword>
<evidence type="ECO:0000313" key="2">
    <source>
        <dbReference type="EMBL" id="CAD8067579.1"/>
    </source>
</evidence>
<keyword evidence="3" id="KW-1185">Reference proteome</keyword>